<gene>
    <name evidence="2" type="primary">AVEN_106112_1</name>
    <name evidence="2" type="ORF">CEXT_113861</name>
</gene>
<protein>
    <submittedName>
        <fullName evidence="2">Uncharacterized protein</fullName>
    </submittedName>
</protein>
<dbReference type="AlphaFoldDB" id="A0AAV4RAZ2"/>
<dbReference type="Proteomes" id="UP001054945">
    <property type="component" value="Unassembled WGS sequence"/>
</dbReference>
<evidence type="ECO:0000313" key="3">
    <source>
        <dbReference type="Proteomes" id="UP001054945"/>
    </source>
</evidence>
<organism evidence="2 3">
    <name type="scientific">Caerostris extrusa</name>
    <name type="common">Bark spider</name>
    <name type="synonym">Caerostris bankana</name>
    <dbReference type="NCBI Taxonomy" id="172846"/>
    <lineage>
        <taxon>Eukaryota</taxon>
        <taxon>Metazoa</taxon>
        <taxon>Ecdysozoa</taxon>
        <taxon>Arthropoda</taxon>
        <taxon>Chelicerata</taxon>
        <taxon>Arachnida</taxon>
        <taxon>Araneae</taxon>
        <taxon>Araneomorphae</taxon>
        <taxon>Entelegynae</taxon>
        <taxon>Araneoidea</taxon>
        <taxon>Araneidae</taxon>
        <taxon>Caerostris</taxon>
    </lineage>
</organism>
<keyword evidence="3" id="KW-1185">Reference proteome</keyword>
<reference evidence="2 3" key="1">
    <citation type="submission" date="2021-06" db="EMBL/GenBank/DDBJ databases">
        <title>Caerostris extrusa draft genome.</title>
        <authorList>
            <person name="Kono N."/>
            <person name="Arakawa K."/>
        </authorList>
    </citation>
    <scope>NUCLEOTIDE SEQUENCE [LARGE SCALE GENOMIC DNA]</scope>
</reference>
<feature type="compositionally biased region" description="Basic and acidic residues" evidence="1">
    <location>
        <begin position="131"/>
        <end position="140"/>
    </location>
</feature>
<proteinExistence type="predicted"/>
<accession>A0AAV4RAZ2</accession>
<sequence>MCSPFFNWISRCLDGGRDRDSPERVAGGAGERPPDDPALRCCAEDPPTTAQRVYQGLLKIGIETVRRPCVDQMEHIFERTPAARKRLDSTDGVNQLDGVSEDSDHSRRLSVSYEGDDNAESKAISTANNGSRREENENQRPRVRFFQRRMNLQGLVRVMAAQQRSMLERFDKLLKSLEDSNSKLVTLMENMVLNKTEPLAITQSDEKVADSA</sequence>
<name>A0AAV4RAZ2_CAEEX</name>
<feature type="region of interest" description="Disordered" evidence="1">
    <location>
        <begin position="17"/>
        <end position="40"/>
    </location>
</feature>
<feature type="region of interest" description="Disordered" evidence="1">
    <location>
        <begin position="87"/>
        <end position="140"/>
    </location>
</feature>
<dbReference type="EMBL" id="BPLR01007763">
    <property type="protein sequence ID" value="GIY19478.1"/>
    <property type="molecule type" value="Genomic_DNA"/>
</dbReference>
<evidence type="ECO:0000313" key="2">
    <source>
        <dbReference type="EMBL" id="GIY19478.1"/>
    </source>
</evidence>
<evidence type="ECO:0000256" key="1">
    <source>
        <dbReference type="SAM" id="MobiDB-lite"/>
    </source>
</evidence>
<comment type="caution">
    <text evidence="2">The sequence shown here is derived from an EMBL/GenBank/DDBJ whole genome shotgun (WGS) entry which is preliminary data.</text>
</comment>